<evidence type="ECO:0000256" key="8">
    <source>
        <dbReference type="ARBA" id="ARBA00022833"/>
    </source>
</evidence>
<dbReference type="InterPro" id="IPR029045">
    <property type="entry name" value="ClpP/crotonase-like_dom_sf"/>
</dbReference>
<evidence type="ECO:0000256" key="6">
    <source>
        <dbReference type="ARBA" id="ARBA00022771"/>
    </source>
</evidence>
<keyword evidence="13" id="KW-0963">Cytoplasm</keyword>
<evidence type="ECO:0000256" key="10">
    <source>
        <dbReference type="ARBA" id="ARBA00023098"/>
    </source>
</evidence>
<dbReference type="GO" id="GO:2001295">
    <property type="term" value="P:malonyl-CoA biosynthetic process"/>
    <property type="evidence" value="ECO:0007669"/>
    <property type="project" value="UniProtKB-UniRule"/>
</dbReference>
<dbReference type="Proteomes" id="UP000196258">
    <property type="component" value="Unassembled WGS sequence"/>
</dbReference>
<keyword evidence="3 13" id="KW-0808">Transferase</keyword>
<feature type="domain" description="CoA carboxyltransferase N-terminal" evidence="14">
    <location>
        <begin position="34"/>
        <end position="290"/>
    </location>
</feature>
<keyword evidence="6 13" id="KW-0863">Zinc-finger</keyword>
<sequence>MEELFKERKEKLNLFKSFRNKLQDKKRIDVPDGLYTKCDTCGESILSEDLKENYYVCPACGAHLKMRAYTRLNLLYDGGKYKELYQNIKSNDPLMFPGYKDKLAKLKQATGLDEAVVCATGKIDGRKVVVCVMDARFLVGSMSGAVGEKITRAIEHATKRKTPLIIFTTSGGARMQEGIISLMQMAKTSAALAKHNDAGLLYISYITNPTYGGVTASFAMLGDIIIGEPDALIGFAGPRVIESTIKQKLPDGFQKTEFMQDQGFIDMIVERKDMRNTIIKLLKMHSRGVQ</sequence>
<evidence type="ECO:0000256" key="13">
    <source>
        <dbReference type="HAMAP-Rule" id="MF_01395"/>
    </source>
</evidence>
<evidence type="ECO:0000259" key="14">
    <source>
        <dbReference type="PROSITE" id="PS50980"/>
    </source>
</evidence>
<dbReference type="HAMAP" id="MF_01395">
    <property type="entry name" value="AcetylCoA_CT_beta"/>
    <property type="match status" value="1"/>
</dbReference>
<keyword evidence="11 13" id="KW-0275">Fatty acid biosynthesis</keyword>
<feature type="binding site" evidence="13">
    <location>
        <position position="41"/>
    </location>
    <ligand>
        <name>Zn(2+)</name>
        <dbReference type="ChEBI" id="CHEBI:29105"/>
    </ligand>
</feature>
<evidence type="ECO:0000313" key="15">
    <source>
        <dbReference type="EMBL" id="OUQ06534.1"/>
    </source>
</evidence>
<keyword evidence="9 13" id="KW-0067">ATP-binding</keyword>
<dbReference type="InterPro" id="IPR011762">
    <property type="entry name" value="COA_CT_N"/>
</dbReference>
<dbReference type="PROSITE" id="PS50980">
    <property type="entry name" value="COA_CT_NTER"/>
    <property type="match status" value="1"/>
</dbReference>
<gene>
    <name evidence="13" type="primary">accD</name>
    <name evidence="15" type="ORF">B5E91_01010</name>
</gene>
<dbReference type="GO" id="GO:0008270">
    <property type="term" value="F:zinc ion binding"/>
    <property type="evidence" value="ECO:0007669"/>
    <property type="project" value="UniProtKB-UniRule"/>
</dbReference>
<dbReference type="Pfam" id="PF17848">
    <property type="entry name" value="Zn_ribbon_ACC"/>
    <property type="match status" value="1"/>
</dbReference>
<dbReference type="RefSeq" id="WP_087253977.1">
    <property type="nucleotide sequence ID" value="NZ_CAJKXS010000008.1"/>
</dbReference>
<evidence type="ECO:0000256" key="7">
    <source>
        <dbReference type="ARBA" id="ARBA00022832"/>
    </source>
</evidence>
<dbReference type="NCBIfam" id="TIGR00515">
    <property type="entry name" value="accD"/>
    <property type="match status" value="1"/>
</dbReference>
<comment type="function">
    <text evidence="12 13">Component of the acetyl coenzyme A carboxylase (ACC) complex. Biotin carboxylase (BC) catalyzes the carboxylation of biotin on its carrier protein (BCCP) and then the CO(2) group is transferred by the transcarboxylase to acetyl-CoA to form malonyl-CoA.</text>
</comment>
<feature type="zinc finger region" description="C4-type" evidence="13">
    <location>
        <begin position="38"/>
        <end position="60"/>
    </location>
</feature>
<feature type="binding site" evidence="13">
    <location>
        <position position="60"/>
    </location>
    <ligand>
        <name>Zn(2+)</name>
        <dbReference type="ChEBI" id="CHEBI:29105"/>
    </ligand>
</feature>
<reference evidence="16" key="1">
    <citation type="submission" date="2017-04" db="EMBL/GenBank/DDBJ databases">
        <title>Function of individual gut microbiota members based on whole genome sequencing of pure cultures obtained from chicken caecum.</title>
        <authorList>
            <person name="Medvecky M."/>
            <person name="Cejkova D."/>
            <person name="Polansky O."/>
            <person name="Karasova D."/>
            <person name="Kubasova T."/>
            <person name="Cizek A."/>
            <person name="Rychlik I."/>
        </authorList>
    </citation>
    <scope>NUCLEOTIDE SEQUENCE [LARGE SCALE GENOMIC DNA]</scope>
    <source>
        <strain evidence="16">An149</strain>
    </source>
</reference>
<comment type="subunit">
    <text evidence="13">Acetyl-CoA carboxylase is a heterohexamer composed of biotin carboxyl carrier protein (AccB), biotin carboxylase (AccC) and two subunits each of ACCase subunit alpha (AccA) and ACCase subunit beta (AccD).</text>
</comment>
<comment type="cofactor">
    <cofactor evidence="13">
        <name>Zn(2+)</name>
        <dbReference type="ChEBI" id="CHEBI:29105"/>
    </cofactor>
    <text evidence="13">Binds 1 zinc ion per subunit.</text>
</comment>
<evidence type="ECO:0000256" key="3">
    <source>
        <dbReference type="ARBA" id="ARBA00022679"/>
    </source>
</evidence>
<proteinExistence type="inferred from homology"/>
<keyword evidence="10 13" id="KW-0443">Lipid metabolism</keyword>
<dbReference type="GO" id="GO:0016743">
    <property type="term" value="F:carboxyl- or carbamoyltransferase activity"/>
    <property type="evidence" value="ECO:0007669"/>
    <property type="project" value="UniProtKB-UniRule"/>
</dbReference>
<evidence type="ECO:0000256" key="12">
    <source>
        <dbReference type="ARBA" id="ARBA00025280"/>
    </source>
</evidence>
<keyword evidence="5 13" id="KW-0547">Nucleotide-binding</keyword>
<dbReference type="Pfam" id="PF01039">
    <property type="entry name" value="Carboxyl_trans"/>
    <property type="match status" value="1"/>
</dbReference>
<keyword evidence="2 13" id="KW-0444">Lipid biosynthesis</keyword>
<evidence type="ECO:0000256" key="11">
    <source>
        <dbReference type="ARBA" id="ARBA00023160"/>
    </source>
</evidence>
<dbReference type="EC" id="2.1.3.15" evidence="13"/>
<comment type="similarity">
    <text evidence="13">Belongs to the AccD/PCCB family.</text>
</comment>
<evidence type="ECO:0000256" key="1">
    <source>
        <dbReference type="ARBA" id="ARBA00004496"/>
    </source>
</evidence>
<evidence type="ECO:0000256" key="2">
    <source>
        <dbReference type="ARBA" id="ARBA00022516"/>
    </source>
</evidence>
<comment type="catalytic activity">
    <reaction evidence="13">
        <text>N(6)-carboxybiotinyl-L-lysyl-[protein] + acetyl-CoA = N(6)-biotinyl-L-lysyl-[protein] + malonyl-CoA</text>
        <dbReference type="Rhea" id="RHEA:54728"/>
        <dbReference type="Rhea" id="RHEA-COMP:10505"/>
        <dbReference type="Rhea" id="RHEA-COMP:10506"/>
        <dbReference type="ChEBI" id="CHEBI:57288"/>
        <dbReference type="ChEBI" id="CHEBI:57384"/>
        <dbReference type="ChEBI" id="CHEBI:83144"/>
        <dbReference type="ChEBI" id="CHEBI:83145"/>
        <dbReference type="EC" id="2.1.3.15"/>
    </reaction>
</comment>
<dbReference type="UniPathway" id="UPA00655">
    <property type="reaction ID" value="UER00711"/>
</dbReference>
<dbReference type="GO" id="GO:0009317">
    <property type="term" value="C:acetyl-CoA carboxylase complex"/>
    <property type="evidence" value="ECO:0007669"/>
    <property type="project" value="InterPro"/>
</dbReference>
<keyword evidence="8 13" id="KW-0862">Zinc</keyword>
<dbReference type="GO" id="GO:0005524">
    <property type="term" value="F:ATP binding"/>
    <property type="evidence" value="ECO:0007669"/>
    <property type="project" value="UniProtKB-KW"/>
</dbReference>
<comment type="pathway">
    <text evidence="13">Lipid metabolism; malonyl-CoA biosynthesis; malonyl-CoA from acetyl-CoA: step 1/1.</text>
</comment>
<dbReference type="EMBL" id="NFLB01000001">
    <property type="protein sequence ID" value="OUQ06534.1"/>
    <property type="molecule type" value="Genomic_DNA"/>
</dbReference>
<comment type="subcellular location">
    <subcellularLocation>
        <location evidence="1 13">Cytoplasm</location>
    </subcellularLocation>
</comment>
<feature type="binding site" evidence="13">
    <location>
        <position position="57"/>
    </location>
    <ligand>
        <name>Zn(2+)</name>
        <dbReference type="ChEBI" id="CHEBI:29105"/>
    </ligand>
</feature>
<dbReference type="InterPro" id="IPR034733">
    <property type="entry name" value="AcCoA_carboxyl_beta"/>
</dbReference>
<dbReference type="PRINTS" id="PR01070">
    <property type="entry name" value="ACCCTRFRASEB"/>
</dbReference>
<keyword evidence="7 13" id="KW-0276">Fatty acid metabolism</keyword>
<dbReference type="InterPro" id="IPR041010">
    <property type="entry name" value="Znf-ACC"/>
</dbReference>
<dbReference type="InterPro" id="IPR000438">
    <property type="entry name" value="Acetyl_CoA_COase_Trfase_b_su"/>
</dbReference>
<name>A0A1Y4EDX6_9FIRM</name>
<organism evidence="15 16">
    <name type="scientific">Thomasclavelia spiroformis</name>
    <dbReference type="NCBI Taxonomy" id="29348"/>
    <lineage>
        <taxon>Bacteria</taxon>
        <taxon>Bacillati</taxon>
        <taxon>Bacillota</taxon>
        <taxon>Erysipelotrichia</taxon>
        <taxon>Erysipelotrichales</taxon>
        <taxon>Coprobacillaceae</taxon>
        <taxon>Thomasclavelia</taxon>
    </lineage>
</organism>
<comment type="caution">
    <text evidence="15">The sequence shown here is derived from an EMBL/GenBank/DDBJ whole genome shotgun (WGS) entry which is preliminary data.</text>
</comment>
<dbReference type="AlphaFoldDB" id="A0A1Y4EDX6"/>
<dbReference type="PANTHER" id="PTHR42995">
    <property type="entry name" value="ACETYL-COENZYME A CARBOXYLASE CARBOXYL TRANSFERASE SUBUNIT BETA, CHLOROPLASTIC"/>
    <property type="match status" value="1"/>
</dbReference>
<evidence type="ECO:0000256" key="9">
    <source>
        <dbReference type="ARBA" id="ARBA00022840"/>
    </source>
</evidence>
<dbReference type="GO" id="GO:0006633">
    <property type="term" value="P:fatty acid biosynthetic process"/>
    <property type="evidence" value="ECO:0007669"/>
    <property type="project" value="UniProtKB-KW"/>
</dbReference>
<evidence type="ECO:0000256" key="4">
    <source>
        <dbReference type="ARBA" id="ARBA00022723"/>
    </source>
</evidence>
<evidence type="ECO:0000256" key="5">
    <source>
        <dbReference type="ARBA" id="ARBA00022741"/>
    </source>
</evidence>
<evidence type="ECO:0000313" key="16">
    <source>
        <dbReference type="Proteomes" id="UP000196258"/>
    </source>
</evidence>
<accession>A0A1Y4EDX6</accession>
<dbReference type="Gene3D" id="3.90.226.10">
    <property type="entry name" value="2-enoyl-CoA Hydratase, Chain A, domain 1"/>
    <property type="match status" value="1"/>
</dbReference>
<dbReference type="GO" id="GO:0003989">
    <property type="term" value="F:acetyl-CoA carboxylase activity"/>
    <property type="evidence" value="ECO:0007669"/>
    <property type="project" value="InterPro"/>
</dbReference>
<protein>
    <recommendedName>
        <fullName evidence="13">Acetyl-coenzyme A carboxylase carboxyl transferase subunit beta</fullName>
        <shortName evidence="13">ACCase subunit beta</shortName>
        <shortName evidence="13">Acetyl-CoA carboxylase carboxyltransferase subunit beta</shortName>
        <ecNumber evidence="13">2.1.3.15</ecNumber>
    </recommendedName>
</protein>
<keyword evidence="4 13" id="KW-0479">Metal-binding</keyword>
<feature type="binding site" evidence="13">
    <location>
        <position position="38"/>
    </location>
    <ligand>
        <name>Zn(2+)</name>
        <dbReference type="ChEBI" id="CHEBI:29105"/>
    </ligand>
</feature>
<dbReference type="SUPFAM" id="SSF52096">
    <property type="entry name" value="ClpP/crotonase"/>
    <property type="match status" value="1"/>
</dbReference>
<dbReference type="PANTHER" id="PTHR42995:SF5">
    <property type="entry name" value="ACETYL-COENZYME A CARBOXYLASE CARBOXYL TRANSFERASE SUBUNIT BETA, CHLOROPLASTIC"/>
    <property type="match status" value="1"/>
</dbReference>